<feature type="repeat" description="RCC1" evidence="2">
    <location>
        <begin position="232"/>
        <end position="286"/>
    </location>
</feature>
<evidence type="ECO:0000313" key="7">
    <source>
        <dbReference type="Proteomes" id="UP000323011"/>
    </source>
</evidence>
<evidence type="ECO:0000313" key="6">
    <source>
        <dbReference type="EMBL" id="KAA0170567.1"/>
    </source>
</evidence>
<gene>
    <name evidence="6" type="ORF">FNF28_01329</name>
    <name evidence="4" type="ORF">FNF29_00421</name>
    <name evidence="5" type="ORF">FNF31_00067</name>
</gene>
<dbReference type="Proteomes" id="UP000324907">
    <property type="component" value="Unassembled WGS sequence"/>
</dbReference>
<evidence type="ECO:0000313" key="9">
    <source>
        <dbReference type="Proteomes" id="UP000325113"/>
    </source>
</evidence>
<organism evidence="5 9">
    <name type="scientific">Cafeteria roenbergensis</name>
    <name type="common">Marine flagellate</name>
    <dbReference type="NCBI Taxonomy" id="33653"/>
    <lineage>
        <taxon>Eukaryota</taxon>
        <taxon>Sar</taxon>
        <taxon>Stramenopiles</taxon>
        <taxon>Bigyra</taxon>
        <taxon>Opalozoa</taxon>
        <taxon>Bicosoecida</taxon>
        <taxon>Cafeteriaceae</taxon>
        <taxon>Cafeteria</taxon>
    </lineage>
</organism>
<evidence type="ECO:0000256" key="2">
    <source>
        <dbReference type="PROSITE-ProRule" id="PRU00235"/>
    </source>
</evidence>
<dbReference type="InterPro" id="IPR051210">
    <property type="entry name" value="Ub_ligase/GEF_domain"/>
</dbReference>
<dbReference type="PROSITE" id="PS50003">
    <property type="entry name" value="PH_DOMAIN"/>
    <property type="match status" value="1"/>
</dbReference>
<protein>
    <recommendedName>
        <fullName evidence="3">PH domain-containing protein</fullName>
    </recommendedName>
</protein>
<keyword evidence="7" id="KW-1185">Reference proteome</keyword>
<keyword evidence="1" id="KW-0677">Repeat</keyword>
<dbReference type="InterPro" id="IPR001849">
    <property type="entry name" value="PH_domain"/>
</dbReference>
<dbReference type="PANTHER" id="PTHR22870:SF155">
    <property type="entry name" value="E3 UBIQUITIN-PROTEIN LIGASE HERC1-RELATED"/>
    <property type="match status" value="1"/>
</dbReference>
<comment type="caution">
    <text evidence="5">The sequence shown here is derived from an EMBL/GenBank/DDBJ whole genome shotgun (WGS) entry which is preliminary data.</text>
</comment>
<feature type="repeat" description="RCC1" evidence="2">
    <location>
        <begin position="287"/>
        <end position="339"/>
    </location>
</feature>
<evidence type="ECO:0000313" key="4">
    <source>
        <dbReference type="EMBL" id="KAA0157069.1"/>
    </source>
</evidence>
<dbReference type="PRINTS" id="PR00633">
    <property type="entry name" value="RCCNDNSATION"/>
</dbReference>
<dbReference type="EMBL" id="VLTM01000001">
    <property type="protein sequence ID" value="KAA0168906.1"/>
    <property type="molecule type" value="Genomic_DNA"/>
</dbReference>
<proteinExistence type="predicted"/>
<evidence type="ECO:0000313" key="8">
    <source>
        <dbReference type="Proteomes" id="UP000324907"/>
    </source>
</evidence>
<name>A0A5A8DTW5_CAFRO</name>
<dbReference type="Gene3D" id="2.130.10.30">
    <property type="entry name" value="Regulator of chromosome condensation 1/beta-lactamase-inhibitor protein II"/>
    <property type="match status" value="2"/>
</dbReference>
<feature type="repeat" description="RCC1" evidence="2">
    <location>
        <begin position="340"/>
        <end position="393"/>
    </location>
</feature>
<dbReference type="Pfam" id="PF00415">
    <property type="entry name" value="RCC1"/>
    <property type="match status" value="3"/>
</dbReference>
<dbReference type="PROSITE" id="PS50012">
    <property type="entry name" value="RCC1_3"/>
    <property type="match status" value="4"/>
</dbReference>
<dbReference type="EMBL" id="VLTL01000012">
    <property type="protein sequence ID" value="KAA0170567.1"/>
    <property type="molecule type" value="Genomic_DNA"/>
</dbReference>
<dbReference type="PANTHER" id="PTHR22870">
    <property type="entry name" value="REGULATOR OF CHROMOSOME CONDENSATION"/>
    <property type="match status" value="1"/>
</dbReference>
<evidence type="ECO:0000313" key="5">
    <source>
        <dbReference type="EMBL" id="KAA0168906.1"/>
    </source>
</evidence>
<feature type="domain" description="PH" evidence="3">
    <location>
        <begin position="6"/>
        <end position="137"/>
    </location>
</feature>
<dbReference type="SUPFAM" id="SSF50985">
    <property type="entry name" value="RCC1/BLIP-II"/>
    <property type="match status" value="1"/>
</dbReference>
<evidence type="ECO:0000256" key="1">
    <source>
        <dbReference type="ARBA" id="ARBA00022737"/>
    </source>
</evidence>
<dbReference type="InterPro" id="IPR009091">
    <property type="entry name" value="RCC1/BLIP-II"/>
</dbReference>
<dbReference type="EMBL" id="VLTN01000002">
    <property type="protein sequence ID" value="KAA0157069.1"/>
    <property type="molecule type" value="Genomic_DNA"/>
</dbReference>
<evidence type="ECO:0000259" key="3">
    <source>
        <dbReference type="PROSITE" id="PS50003"/>
    </source>
</evidence>
<dbReference type="Proteomes" id="UP000323011">
    <property type="component" value="Unassembled WGS sequence"/>
</dbReference>
<dbReference type="AlphaFoldDB" id="A0A5A8DTW5"/>
<accession>A0A5A8DTW5</accession>
<dbReference type="OMA" id="VEMHIVN"/>
<feature type="repeat" description="RCC1" evidence="2">
    <location>
        <begin position="394"/>
        <end position="462"/>
    </location>
</feature>
<reference evidence="7 8" key="1">
    <citation type="submission" date="2019-07" db="EMBL/GenBank/DDBJ databases">
        <title>Genomes of Cafeteria roenbergensis.</title>
        <authorList>
            <person name="Fischer M.G."/>
            <person name="Hackl T."/>
            <person name="Roman M."/>
        </authorList>
    </citation>
    <scope>NUCLEOTIDE SEQUENCE [LARGE SCALE GENOMIC DNA]</scope>
    <source>
        <strain evidence="4 7">BVI</strain>
        <strain evidence="5 9">Cflag</strain>
        <strain evidence="6 8">RCC970-E3</strain>
    </source>
</reference>
<sequence>MASVSEAECCGWVTKKATSLVSKLSWKRRYLRVSREAGKRWWTLSYYTSDTAPTPKKAPIAITSASLAEESTLHVSGPAEAELVLRFGGAGDKCLFLRLQAADVPTGTNLPDGILGTPTTPEEVRDAWLSVLRYAISGKSRAEAEGRETAAAEAEPVSPAAGIGVLDGMEVTADKAPVKPATAAGDGGASAEDWVATVMGSGSGGLDKLVGTQQPRHKSLADVVRELRKRKPTLLSVGGNDAGQLGIGTVNASGSPHPKEVKSLSAKYAPVAVSAGESHVACVTAGGSVMVWGDGDGGQLGVGEGLQRSPRPYLLKGLRQFKACSVACGSYHTLVSVEGGRVYAFGDGSGWGELGLATPRVCWEPTPVLGLPMDRGPPSVFCGRVTSGALFSDGSCYMWGCNATGQCGSAPPACADADATTRSALMQTTPALVEVDPALGLGSSRVVAAAAGDYFTLFVVGAERALVVAGWTNVSRADRELVTAGDRSTLWEAAGVSAGDDSIFALRHARESPLSGLRGEPSEEELAAADAPFPITAILDVSAGHRHGAAVRGNGVVLMVGRGLLGLPPDSAAACLSARRKDAVHDGDTAAGDAFVATTDFVRVPSLVLEGCVAVSCGADHTVVGTRSGRLLSFGAADVAQTGTGHYGWAIEPEACEAFAMPMHHVEAFSAGGCFTAAISYPGARGAAQERELATKWCDVWMRKALGRGLGERVYDKAEVAGEIDAIAAAMAREAGLGAVLMQVTADN</sequence>
<dbReference type="InterPro" id="IPR000408">
    <property type="entry name" value="Reg_chr_condens"/>
</dbReference>
<dbReference type="Proteomes" id="UP000325113">
    <property type="component" value="Unassembled WGS sequence"/>
</dbReference>